<accession>A0A0F9V4H5</accession>
<dbReference type="PROSITE" id="PS51903">
    <property type="entry name" value="CLP_R"/>
    <property type="match status" value="1"/>
</dbReference>
<dbReference type="InterPro" id="IPR044217">
    <property type="entry name" value="CLPT1/2"/>
</dbReference>
<dbReference type="InterPro" id="IPR036628">
    <property type="entry name" value="Clp_N_dom_sf"/>
</dbReference>
<dbReference type="Gene3D" id="3.30.450.90">
    <property type="match status" value="1"/>
</dbReference>
<dbReference type="AlphaFoldDB" id="A0A0F9V4H5"/>
<proteinExistence type="predicted"/>
<dbReference type="PANTHER" id="PTHR47016:SF5">
    <property type="entry name" value="CLP DOMAIN SUPERFAMILY PROTEIN"/>
    <property type="match status" value="1"/>
</dbReference>
<comment type="caution">
    <text evidence="2">The sequence shown here is derived from an EMBL/GenBank/DDBJ whole genome shotgun (WGS) entry which is preliminary data.</text>
</comment>
<reference evidence="2" key="1">
    <citation type="journal article" date="2015" name="Nature">
        <title>Complex archaea that bridge the gap between prokaryotes and eukaryotes.</title>
        <authorList>
            <person name="Spang A."/>
            <person name="Saw J.H."/>
            <person name="Jorgensen S.L."/>
            <person name="Zaremba-Niedzwiedzka K."/>
            <person name="Martijn J."/>
            <person name="Lind A.E."/>
            <person name="van Eijk R."/>
            <person name="Schleper C."/>
            <person name="Guy L."/>
            <person name="Ettema T.J."/>
        </authorList>
    </citation>
    <scope>NUCLEOTIDE SEQUENCE</scope>
</reference>
<dbReference type="Gene3D" id="1.10.1780.10">
    <property type="entry name" value="Clp, N-terminal domain"/>
    <property type="match status" value="1"/>
</dbReference>
<evidence type="ECO:0000259" key="1">
    <source>
        <dbReference type="PROSITE" id="PS51903"/>
    </source>
</evidence>
<dbReference type="SUPFAM" id="SSF81923">
    <property type="entry name" value="Double Clp-N motif"/>
    <property type="match status" value="1"/>
</dbReference>
<protein>
    <recommendedName>
        <fullName evidence="1">Clp R domain-containing protein</fullName>
    </recommendedName>
</protein>
<sequence length="281" mass="31304">MFERFTQRARKVMALANQEAHRFNHEYIGTEHILLGLIKEGTGVGANVLRNLDVDLHKVRVAVEQQTPPGPEMVATGKLPMTPRAEKVIEYATPEARNLNHNYIGTEHLLLGLLCEGEGIAAIVLTEFDLKLDQIREEVQSLLGAGLDIDTDDTAVESERPSPVEVAELVKTPEASEFVGQLIADLAKREDKRLSDIYLTFGRRVRVQYRIGNYVDEFDAPAKQQVPAIIAQLKQLFFMSPARSDIPQEGRMENVGEEKLTLRATVIPTDTGEVIAIHVES</sequence>
<evidence type="ECO:0000313" key="2">
    <source>
        <dbReference type="EMBL" id="KKN68421.1"/>
    </source>
</evidence>
<dbReference type="EMBL" id="LAZR01000449">
    <property type="protein sequence ID" value="KKN68421.1"/>
    <property type="molecule type" value="Genomic_DNA"/>
</dbReference>
<dbReference type="PANTHER" id="PTHR47016">
    <property type="entry name" value="ATP-DEPENDENT CLP PROTEASE ATP-BINDING SUBUNIT CLPT1, CHLOROPLASTIC"/>
    <property type="match status" value="1"/>
</dbReference>
<organism evidence="2">
    <name type="scientific">marine sediment metagenome</name>
    <dbReference type="NCBI Taxonomy" id="412755"/>
    <lineage>
        <taxon>unclassified sequences</taxon>
        <taxon>metagenomes</taxon>
        <taxon>ecological metagenomes</taxon>
    </lineage>
</organism>
<feature type="domain" description="Clp R" evidence="1">
    <location>
        <begin position="2"/>
        <end position="145"/>
    </location>
</feature>
<dbReference type="InterPro" id="IPR004176">
    <property type="entry name" value="Clp_R_N"/>
</dbReference>
<dbReference type="Pfam" id="PF02861">
    <property type="entry name" value="Clp_N"/>
    <property type="match status" value="1"/>
</dbReference>
<name>A0A0F9V4H5_9ZZZZ</name>
<gene>
    <name evidence="2" type="ORF">LCGC14_0451490</name>
</gene>